<dbReference type="RefSeq" id="WP_098468696.1">
    <property type="nucleotide sequence ID" value="NZ_PDJD01000001.1"/>
</dbReference>
<evidence type="ECO:0008006" key="3">
    <source>
        <dbReference type="Google" id="ProtNLM"/>
    </source>
</evidence>
<dbReference type="EMBL" id="PDJD01000001">
    <property type="protein sequence ID" value="PFG19603.1"/>
    <property type="molecule type" value="Genomic_DNA"/>
</dbReference>
<keyword evidence="2" id="KW-1185">Reference proteome</keyword>
<reference evidence="1 2" key="1">
    <citation type="submission" date="2017-10" db="EMBL/GenBank/DDBJ databases">
        <title>Sequencing the genomes of 1000 actinobacteria strains.</title>
        <authorList>
            <person name="Klenk H.-P."/>
        </authorList>
    </citation>
    <scope>NUCLEOTIDE SEQUENCE [LARGE SCALE GENOMIC DNA]</scope>
    <source>
        <strain evidence="1 2">DSM 21801</strain>
    </source>
</reference>
<dbReference type="OrthoDB" id="3214694at2"/>
<dbReference type="AlphaFoldDB" id="A0A2A9CYX2"/>
<accession>A0A2A9CYX2</accession>
<sequence length="184" mass="19770">MTAEIALVAVLLVGIGVWLTLARANRIDLLHQKVTRSAATLDAQLLRRAGLAAELARSGILDPATSILLGGAAEECLSHDPMPSDAALPDVLAGDHFGPHREQAESDLTRVLREGLQGADLTEDPLVADVLTAWRRAGYARRFHNDAVAQTIRLRSKLSVRLLRLAGHAPMPRMVDLDDALPTA</sequence>
<dbReference type="Proteomes" id="UP000224915">
    <property type="component" value="Unassembled WGS sequence"/>
</dbReference>
<proteinExistence type="predicted"/>
<organism evidence="1 2">
    <name type="scientific">Serinibacter salmoneus</name>
    <dbReference type="NCBI Taxonomy" id="556530"/>
    <lineage>
        <taxon>Bacteria</taxon>
        <taxon>Bacillati</taxon>
        <taxon>Actinomycetota</taxon>
        <taxon>Actinomycetes</taxon>
        <taxon>Micrococcales</taxon>
        <taxon>Beutenbergiaceae</taxon>
        <taxon>Serinibacter</taxon>
    </lineage>
</organism>
<protein>
    <recommendedName>
        <fullName evidence="3">LemA protein</fullName>
    </recommendedName>
</protein>
<comment type="caution">
    <text evidence="1">The sequence shown here is derived from an EMBL/GenBank/DDBJ whole genome shotgun (WGS) entry which is preliminary data.</text>
</comment>
<evidence type="ECO:0000313" key="2">
    <source>
        <dbReference type="Proteomes" id="UP000224915"/>
    </source>
</evidence>
<gene>
    <name evidence="1" type="ORF">ATL40_1171</name>
</gene>
<evidence type="ECO:0000313" key="1">
    <source>
        <dbReference type="EMBL" id="PFG19603.1"/>
    </source>
</evidence>
<name>A0A2A9CYX2_9MICO</name>